<evidence type="ECO:0000313" key="2">
    <source>
        <dbReference type="EMBL" id="EIM27204.1"/>
    </source>
</evidence>
<dbReference type="InterPro" id="IPR049311">
    <property type="entry name" value="GIY_YIG_cat"/>
</dbReference>
<organism evidence="2 3">
    <name type="scientific">Microvirga lotononidis</name>
    <dbReference type="NCBI Taxonomy" id="864069"/>
    <lineage>
        <taxon>Bacteria</taxon>
        <taxon>Pseudomonadati</taxon>
        <taxon>Pseudomonadota</taxon>
        <taxon>Alphaproteobacteria</taxon>
        <taxon>Hyphomicrobiales</taxon>
        <taxon>Methylobacteriaceae</taxon>
        <taxon>Microvirga</taxon>
    </lineage>
</organism>
<keyword evidence="3" id="KW-1185">Reference proteome</keyword>
<gene>
    <name evidence="2" type="ORF">MicloDRAFT_00037610</name>
</gene>
<evidence type="ECO:0000313" key="3">
    <source>
        <dbReference type="Proteomes" id="UP000003947"/>
    </source>
</evidence>
<protein>
    <recommendedName>
        <fullName evidence="1">GIY-YIG catalytic domain-containing protein</fullName>
    </recommendedName>
</protein>
<dbReference type="eggNOG" id="ENOG5031IF5">
    <property type="taxonomic scope" value="Bacteria"/>
</dbReference>
<dbReference type="AlphaFoldDB" id="I4YTB2"/>
<evidence type="ECO:0000259" key="1">
    <source>
        <dbReference type="Pfam" id="PF20815"/>
    </source>
</evidence>
<proteinExistence type="predicted"/>
<dbReference type="EMBL" id="JH660645">
    <property type="protein sequence ID" value="EIM27204.1"/>
    <property type="molecule type" value="Genomic_DNA"/>
</dbReference>
<name>I4YTB2_9HYPH</name>
<reference evidence="2 3" key="1">
    <citation type="submission" date="2012-02" db="EMBL/GenBank/DDBJ databases">
        <title>Improved High-Quality Draft sequence of Microvirga sp. WSM3557.</title>
        <authorList>
            <consortium name="US DOE Joint Genome Institute"/>
            <person name="Lucas S."/>
            <person name="Han J."/>
            <person name="Lapidus A."/>
            <person name="Cheng J.-F."/>
            <person name="Goodwin L."/>
            <person name="Pitluck S."/>
            <person name="Peters L."/>
            <person name="Zhang X."/>
            <person name="Detter J.C."/>
            <person name="Han C."/>
            <person name="Tapia R."/>
            <person name="Land M."/>
            <person name="Hauser L."/>
            <person name="Kyrpides N."/>
            <person name="Ivanova N."/>
            <person name="Pagani I."/>
            <person name="Brau L."/>
            <person name="Yates R."/>
            <person name="O'Hara G."/>
            <person name="Rui T."/>
            <person name="Howieson J."/>
            <person name="Reeve W."/>
            <person name="Woyke T."/>
        </authorList>
    </citation>
    <scope>NUCLEOTIDE SEQUENCE [LARGE SCALE GENOMIC DNA]</scope>
    <source>
        <strain evidence="2 3">WSM3557</strain>
    </source>
</reference>
<dbReference type="Proteomes" id="UP000003947">
    <property type="component" value="Unassembled WGS sequence"/>
</dbReference>
<dbReference type="HOGENOM" id="CLU_118117_0_0_5"/>
<sequence length="209" mass="22900">MNSLTERLLHPDRLYSASEVLARPSLVPGSAGVYAWYFSQVPSFVDAAACHRHGDHTLLYVGISPKAPPTNGKPPSRSTLRKRLQTHYGGNAEGSTLRLTLGCLLSEQLGIKLRRVGSGTRYTFTNPGEQVLDRWMQNHAFVAWVATDRPWELESRILSSGLCLPLNINGNSQPETVAALSALRSKAKQQAKNMEVVADNGGPRKALRL</sequence>
<dbReference type="Pfam" id="PF20815">
    <property type="entry name" value="GIY_YIG_2"/>
    <property type="match status" value="1"/>
</dbReference>
<dbReference type="PATRIC" id="fig|864069.3.peg.4085"/>
<dbReference type="RefSeq" id="WP_009763254.1">
    <property type="nucleotide sequence ID" value="NZ_CP141048.1"/>
</dbReference>
<accession>I4YTB2</accession>
<feature type="domain" description="GIY-YIG catalytic" evidence="1">
    <location>
        <begin position="32"/>
        <end position="185"/>
    </location>
</feature>